<sequence>RGGPFEPRRTSKVIVINVRTSQGTTVCSPHPPEECVECGGRGEKGDSLVKGPAGTSTSVVPPHQEPCAGAWQHGPSVPGPGLSIILYEEASQLFRWSAEVHRELIPGLSCVSPSTAPSRESPGHPGRSGGPCGYPRIPGEVHNPAMLHLPSVQVAPLAPHWRSAA</sequence>
<dbReference type="AlphaFoldDB" id="A0AAD6AFB4"/>
<proteinExistence type="predicted"/>
<keyword evidence="3" id="KW-1185">Reference proteome</keyword>
<evidence type="ECO:0000313" key="3">
    <source>
        <dbReference type="Proteomes" id="UP001219934"/>
    </source>
</evidence>
<accession>A0AAD6AFB4</accession>
<evidence type="ECO:0000256" key="1">
    <source>
        <dbReference type="SAM" id="MobiDB-lite"/>
    </source>
</evidence>
<evidence type="ECO:0000313" key="2">
    <source>
        <dbReference type="EMBL" id="KAJ4924108.1"/>
    </source>
</evidence>
<comment type="caution">
    <text evidence="2">The sequence shown here is derived from an EMBL/GenBank/DDBJ whole genome shotgun (WGS) entry which is preliminary data.</text>
</comment>
<protein>
    <submittedName>
        <fullName evidence="2">Uncharacterized protein</fullName>
    </submittedName>
</protein>
<feature type="region of interest" description="Disordered" evidence="1">
    <location>
        <begin position="111"/>
        <end position="137"/>
    </location>
</feature>
<dbReference type="Proteomes" id="UP001219934">
    <property type="component" value="Unassembled WGS sequence"/>
</dbReference>
<feature type="non-terminal residue" evidence="2">
    <location>
        <position position="1"/>
    </location>
</feature>
<organism evidence="2 3">
    <name type="scientific">Pogonophryne albipinna</name>
    <dbReference type="NCBI Taxonomy" id="1090488"/>
    <lineage>
        <taxon>Eukaryota</taxon>
        <taxon>Metazoa</taxon>
        <taxon>Chordata</taxon>
        <taxon>Craniata</taxon>
        <taxon>Vertebrata</taxon>
        <taxon>Euteleostomi</taxon>
        <taxon>Actinopterygii</taxon>
        <taxon>Neopterygii</taxon>
        <taxon>Teleostei</taxon>
        <taxon>Neoteleostei</taxon>
        <taxon>Acanthomorphata</taxon>
        <taxon>Eupercaria</taxon>
        <taxon>Perciformes</taxon>
        <taxon>Notothenioidei</taxon>
        <taxon>Pogonophryne</taxon>
    </lineage>
</organism>
<gene>
    <name evidence="2" type="ORF">JOQ06_000348</name>
</gene>
<feature type="non-terminal residue" evidence="2">
    <location>
        <position position="165"/>
    </location>
</feature>
<reference evidence="2" key="1">
    <citation type="submission" date="2022-11" db="EMBL/GenBank/DDBJ databases">
        <title>Chromosome-level genome of Pogonophryne albipinna.</title>
        <authorList>
            <person name="Jo E."/>
        </authorList>
    </citation>
    <scope>NUCLEOTIDE SEQUENCE</scope>
    <source>
        <strain evidence="2">SGF0006</strain>
        <tissue evidence="2">Muscle</tissue>
    </source>
</reference>
<dbReference type="EMBL" id="JAPTMU010000023">
    <property type="protein sequence ID" value="KAJ4924108.1"/>
    <property type="molecule type" value="Genomic_DNA"/>
</dbReference>
<name>A0AAD6AFB4_9TELE</name>